<dbReference type="InterPro" id="IPR014710">
    <property type="entry name" value="RmlC-like_jellyroll"/>
</dbReference>
<dbReference type="PANTHER" id="PTHR43280:SF34">
    <property type="entry name" value="ARAC-FAMILY TRANSCRIPTIONAL REGULATOR"/>
    <property type="match status" value="1"/>
</dbReference>
<dbReference type="SUPFAM" id="SSF51215">
    <property type="entry name" value="Regulatory protein AraC"/>
    <property type="match status" value="1"/>
</dbReference>
<dbReference type="STRING" id="1120975.SAMN02746064_01139"/>
<protein>
    <submittedName>
        <fullName evidence="5">AraC-type DNA-binding protein</fullName>
    </submittedName>
</protein>
<dbReference type="GO" id="GO:0043565">
    <property type="term" value="F:sequence-specific DNA binding"/>
    <property type="evidence" value="ECO:0007669"/>
    <property type="project" value="InterPro"/>
</dbReference>
<keyword evidence="1" id="KW-0805">Transcription regulation</keyword>
<feature type="domain" description="HTH araC/xylS-type" evidence="4">
    <location>
        <begin position="188"/>
        <end position="286"/>
    </location>
</feature>
<dbReference type="SUPFAM" id="SSF46689">
    <property type="entry name" value="Homeodomain-like"/>
    <property type="match status" value="1"/>
</dbReference>
<sequence length="295" mass="34611">MNNPQEFPLYNKPIPKIYVEEGLNLLYFSDEKPGSFFLHSHDFIEVMFVLEGKISISAEGARYPVDKGSIVIVPKGLLHCTIVEEQSLKYERFVLHIDPKYIESIIGNYKIESNRFDFLNEPCVRECSQESRWRLRGLLDRIFYAGERKEEVGRALLQCHTMELMITFLDIMNRDKRSRIAMKNPEVGQIIEYINKNFTDPALDMSIITSQVYLSPGYIARLFKEYTGTTIYNFLMQKRLDHAKELIKEGWMVTHACMECGFTDYTSFLKAFKKAYRITPKEYQKKHRPQNATEH</sequence>
<evidence type="ECO:0000256" key="1">
    <source>
        <dbReference type="ARBA" id="ARBA00023015"/>
    </source>
</evidence>
<dbReference type="PANTHER" id="PTHR43280">
    <property type="entry name" value="ARAC-FAMILY TRANSCRIPTIONAL REGULATOR"/>
    <property type="match status" value="1"/>
</dbReference>
<dbReference type="EMBL" id="FQTU01000006">
    <property type="protein sequence ID" value="SHE75297.1"/>
    <property type="molecule type" value="Genomic_DNA"/>
</dbReference>
<dbReference type="SMART" id="SM00342">
    <property type="entry name" value="HTH_ARAC"/>
    <property type="match status" value="1"/>
</dbReference>
<evidence type="ECO:0000256" key="3">
    <source>
        <dbReference type="ARBA" id="ARBA00023163"/>
    </source>
</evidence>
<dbReference type="AlphaFoldDB" id="A0A1M4W274"/>
<dbReference type="InterPro" id="IPR018060">
    <property type="entry name" value="HTH_AraC"/>
</dbReference>
<proteinExistence type="predicted"/>
<dbReference type="PROSITE" id="PS01124">
    <property type="entry name" value="HTH_ARAC_FAMILY_2"/>
    <property type="match status" value="1"/>
</dbReference>
<dbReference type="GO" id="GO:0003700">
    <property type="term" value="F:DNA-binding transcription factor activity"/>
    <property type="evidence" value="ECO:0007669"/>
    <property type="project" value="InterPro"/>
</dbReference>
<dbReference type="Pfam" id="PF02311">
    <property type="entry name" value="AraC_binding"/>
    <property type="match status" value="1"/>
</dbReference>
<organism evidence="5 6">
    <name type="scientific">Alkalibacter saccharofermentans DSM 14828</name>
    <dbReference type="NCBI Taxonomy" id="1120975"/>
    <lineage>
        <taxon>Bacteria</taxon>
        <taxon>Bacillati</taxon>
        <taxon>Bacillota</taxon>
        <taxon>Clostridia</taxon>
        <taxon>Eubacteriales</taxon>
        <taxon>Eubacteriaceae</taxon>
        <taxon>Alkalibacter</taxon>
    </lineage>
</organism>
<evidence type="ECO:0000313" key="6">
    <source>
        <dbReference type="Proteomes" id="UP000184251"/>
    </source>
</evidence>
<evidence type="ECO:0000256" key="2">
    <source>
        <dbReference type="ARBA" id="ARBA00023125"/>
    </source>
</evidence>
<dbReference type="Gene3D" id="2.60.120.10">
    <property type="entry name" value="Jelly Rolls"/>
    <property type="match status" value="1"/>
</dbReference>
<keyword evidence="2 5" id="KW-0238">DNA-binding</keyword>
<dbReference type="InterPro" id="IPR037923">
    <property type="entry name" value="HTH-like"/>
</dbReference>
<name>A0A1M4W274_9FIRM</name>
<gene>
    <name evidence="5" type="ORF">SAMN02746064_01139</name>
</gene>
<dbReference type="InterPro" id="IPR003313">
    <property type="entry name" value="AraC-bd"/>
</dbReference>
<evidence type="ECO:0000313" key="5">
    <source>
        <dbReference type="EMBL" id="SHE75297.1"/>
    </source>
</evidence>
<keyword evidence="6" id="KW-1185">Reference proteome</keyword>
<dbReference type="Proteomes" id="UP000184251">
    <property type="component" value="Unassembled WGS sequence"/>
</dbReference>
<reference evidence="5 6" key="1">
    <citation type="submission" date="2016-11" db="EMBL/GenBank/DDBJ databases">
        <authorList>
            <person name="Jaros S."/>
            <person name="Januszkiewicz K."/>
            <person name="Wedrychowicz H."/>
        </authorList>
    </citation>
    <scope>NUCLEOTIDE SEQUENCE [LARGE SCALE GENOMIC DNA]</scope>
    <source>
        <strain evidence="5 6">DSM 14828</strain>
    </source>
</reference>
<dbReference type="Gene3D" id="1.10.10.60">
    <property type="entry name" value="Homeodomain-like"/>
    <property type="match status" value="2"/>
</dbReference>
<keyword evidence="3" id="KW-0804">Transcription</keyword>
<dbReference type="Pfam" id="PF12833">
    <property type="entry name" value="HTH_18"/>
    <property type="match status" value="1"/>
</dbReference>
<dbReference type="InterPro" id="IPR009057">
    <property type="entry name" value="Homeodomain-like_sf"/>
</dbReference>
<evidence type="ECO:0000259" key="4">
    <source>
        <dbReference type="PROSITE" id="PS01124"/>
    </source>
</evidence>
<accession>A0A1M4W274</accession>